<keyword evidence="4" id="KW-1185">Reference proteome</keyword>
<feature type="transmembrane region" description="Helical" evidence="2">
    <location>
        <begin position="196"/>
        <end position="215"/>
    </location>
</feature>
<keyword evidence="2" id="KW-1133">Transmembrane helix</keyword>
<feature type="compositionally biased region" description="Low complexity" evidence="1">
    <location>
        <begin position="50"/>
        <end position="67"/>
    </location>
</feature>
<feature type="region of interest" description="Disordered" evidence="1">
    <location>
        <begin position="36"/>
        <end position="67"/>
    </location>
</feature>
<evidence type="ECO:0000313" key="3">
    <source>
        <dbReference type="EnsemblMetazoa" id="XP_050504622.1"/>
    </source>
</evidence>
<accession>A0ABM5K363</accession>
<dbReference type="Proteomes" id="UP001652700">
    <property type="component" value="Unplaced"/>
</dbReference>
<evidence type="ECO:0000313" key="4">
    <source>
        <dbReference type="Proteomes" id="UP001652700"/>
    </source>
</evidence>
<dbReference type="EnsemblMetazoa" id="XM_050648665.1">
    <property type="protein sequence ID" value="XP_050504622.1"/>
    <property type="gene ID" value="LOC126883303"/>
</dbReference>
<keyword evidence="2" id="KW-0812">Transmembrane</keyword>
<reference evidence="3" key="1">
    <citation type="submission" date="2025-05" db="UniProtKB">
        <authorList>
            <consortium name="EnsemblMetazoa"/>
        </authorList>
    </citation>
    <scope>IDENTIFICATION</scope>
</reference>
<proteinExistence type="predicted"/>
<keyword evidence="2" id="KW-0472">Membrane</keyword>
<organism evidence="3 4">
    <name type="scientific">Diabrotica virgifera virgifera</name>
    <name type="common">western corn rootworm</name>
    <dbReference type="NCBI Taxonomy" id="50390"/>
    <lineage>
        <taxon>Eukaryota</taxon>
        <taxon>Metazoa</taxon>
        <taxon>Ecdysozoa</taxon>
        <taxon>Arthropoda</taxon>
        <taxon>Hexapoda</taxon>
        <taxon>Insecta</taxon>
        <taxon>Pterygota</taxon>
        <taxon>Neoptera</taxon>
        <taxon>Endopterygota</taxon>
        <taxon>Coleoptera</taxon>
        <taxon>Polyphaga</taxon>
        <taxon>Cucujiformia</taxon>
        <taxon>Chrysomeloidea</taxon>
        <taxon>Chrysomelidae</taxon>
        <taxon>Galerucinae</taxon>
        <taxon>Diabroticina</taxon>
        <taxon>Diabroticites</taxon>
        <taxon>Diabrotica</taxon>
    </lineage>
</organism>
<protein>
    <submittedName>
        <fullName evidence="3">Uncharacterized protein</fullName>
    </submittedName>
</protein>
<evidence type="ECO:0000256" key="1">
    <source>
        <dbReference type="SAM" id="MobiDB-lite"/>
    </source>
</evidence>
<dbReference type="GeneID" id="126883303"/>
<dbReference type="RefSeq" id="XP_050504622.1">
    <property type="nucleotide sequence ID" value="XM_050648665.1"/>
</dbReference>
<evidence type="ECO:0000256" key="2">
    <source>
        <dbReference type="SAM" id="Phobius"/>
    </source>
</evidence>
<name>A0ABM5K363_DIAVI</name>
<sequence>MKFCDFFKVTKMQFWSNLVIVFVLVLAFTANIAVSTSNSTNPPKNDQDITNSTASVNTSTTTKENTTQKSTLNTTIYETTSNVNNTININSTTLNGTNLETTTSHFDMEDIKATNSSNFYYSMVPPEKKSNNSQIDTEVEDLLNVPDYDLVQTANDPDNRPAIFLNDDSINVESIHTDGQDDEPVPEHKGLVPGKVAAILAGVFVAFAIVGYIALMSWRRYLENRYGNREMLVEDDYCEKQMNDLEHFSI</sequence>